<dbReference type="InterPro" id="IPR011009">
    <property type="entry name" value="Kinase-like_dom_sf"/>
</dbReference>
<evidence type="ECO:0000256" key="2">
    <source>
        <dbReference type="ARBA" id="ARBA00022679"/>
    </source>
</evidence>
<keyword evidence="3" id="KW-0547">Nucleotide-binding</keyword>
<keyword evidence="6" id="KW-0812">Transmembrane</keyword>
<accession>A0A1Q9EFQ6</accession>
<evidence type="ECO:0000313" key="9">
    <source>
        <dbReference type="Proteomes" id="UP000186817"/>
    </source>
</evidence>
<keyword evidence="6" id="KW-1133">Transmembrane helix</keyword>
<evidence type="ECO:0000256" key="3">
    <source>
        <dbReference type="ARBA" id="ARBA00022741"/>
    </source>
</evidence>
<keyword evidence="5" id="KW-0067">ATP-binding</keyword>
<proteinExistence type="predicted"/>
<evidence type="ECO:0000256" key="1">
    <source>
        <dbReference type="ARBA" id="ARBA00022527"/>
    </source>
</evidence>
<evidence type="ECO:0000256" key="4">
    <source>
        <dbReference type="ARBA" id="ARBA00022777"/>
    </source>
</evidence>
<dbReference type="GO" id="GO:0004674">
    <property type="term" value="F:protein serine/threonine kinase activity"/>
    <property type="evidence" value="ECO:0007669"/>
    <property type="project" value="UniProtKB-KW"/>
</dbReference>
<dbReference type="GO" id="GO:0005524">
    <property type="term" value="F:ATP binding"/>
    <property type="evidence" value="ECO:0007669"/>
    <property type="project" value="UniProtKB-KW"/>
</dbReference>
<gene>
    <name evidence="8" type="ORF">AK812_SmicGene10454</name>
</gene>
<dbReference type="Gene3D" id="2.100.10.30">
    <property type="entry name" value="Jacalin-like lectin domain"/>
    <property type="match status" value="1"/>
</dbReference>
<dbReference type="PROSITE" id="PS50011">
    <property type="entry name" value="PROTEIN_KINASE_DOM"/>
    <property type="match status" value="1"/>
</dbReference>
<evidence type="ECO:0000313" key="8">
    <source>
        <dbReference type="EMBL" id="OLQ06272.1"/>
    </source>
</evidence>
<reference evidence="8 9" key="1">
    <citation type="submission" date="2016-02" db="EMBL/GenBank/DDBJ databases">
        <title>Genome analysis of coral dinoflagellate symbionts highlights evolutionary adaptations to a symbiotic lifestyle.</title>
        <authorList>
            <person name="Aranda M."/>
            <person name="Li Y."/>
            <person name="Liew Y.J."/>
            <person name="Baumgarten S."/>
            <person name="Simakov O."/>
            <person name="Wilson M."/>
            <person name="Piel J."/>
            <person name="Ashoor H."/>
            <person name="Bougouffa S."/>
            <person name="Bajic V.B."/>
            <person name="Ryu T."/>
            <person name="Ravasi T."/>
            <person name="Bayer T."/>
            <person name="Micklem G."/>
            <person name="Kim H."/>
            <person name="Bhak J."/>
            <person name="Lajeunesse T.C."/>
            <person name="Voolstra C.R."/>
        </authorList>
    </citation>
    <scope>NUCLEOTIDE SEQUENCE [LARGE SCALE GENOMIC DNA]</scope>
    <source>
        <strain evidence="8 9">CCMP2467</strain>
    </source>
</reference>
<name>A0A1Q9EFQ6_SYMMI</name>
<dbReference type="Pfam" id="PF00069">
    <property type="entry name" value="Pkinase"/>
    <property type="match status" value="1"/>
</dbReference>
<protein>
    <recommendedName>
        <fullName evidence="7">Protein kinase domain-containing protein</fullName>
    </recommendedName>
</protein>
<organism evidence="8 9">
    <name type="scientific">Symbiodinium microadriaticum</name>
    <name type="common">Dinoflagellate</name>
    <name type="synonym">Zooxanthella microadriatica</name>
    <dbReference type="NCBI Taxonomy" id="2951"/>
    <lineage>
        <taxon>Eukaryota</taxon>
        <taxon>Sar</taxon>
        <taxon>Alveolata</taxon>
        <taxon>Dinophyceae</taxon>
        <taxon>Suessiales</taxon>
        <taxon>Symbiodiniaceae</taxon>
        <taxon>Symbiodinium</taxon>
    </lineage>
</organism>
<dbReference type="InterPro" id="IPR000719">
    <property type="entry name" value="Prot_kinase_dom"/>
</dbReference>
<dbReference type="PANTHER" id="PTHR24349">
    <property type="entry name" value="SERINE/THREONINE-PROTEIN KINASE"/>
    <property type="match status" value="1"/>
</dbReference>
<dbReference type="SMART" id="SM00220">
    <property type="entry name" value="S_TKc"/>
    <property type="match status" value="1"/>
</dbReference>
<keyword evidence="1" id="KW-0723">Serine/threonine-protein kinase</keyword>
<dbReference type="OrthoDB" id="417954at2759"/>
<dbReference type="Proteomes" id="UP000186817">
    <property type="component" value="Unassembled WGS sequence"/>
</dbReference>
<dbReference type="InterPro" id="IPR050205">
    <property type="entry name" value="CDPK_Ser/Thr_kinases"/>
</dbReference>
<keyword evidence="2" id="KW-0808">Transferase</keyword>
<evidence type="ECO:0000259" key="7">
    <source>
        <dbReference type="PROSITE" id="PS50011"/>
    </source>
</evidence>
<feature type="domain" description="Protein kinase" evidence="7">
    <location>
        <begin position="1"/>
        <end position="159"/>
    </location>
</feature>
<dbReference type="AlphaFoldDB" id="A0A1Q9EFQ6"/>
<feature type="transmembrane region" description="Helical" evidence="6">
    <location>
        <begin position="21"/>
        <end position="38"/>
    </location>
</feature>
<evidence type="ECO:0000256" key="5">
    <source>
        <dbReference type="ARBA" id="ARBA00022840"/>
    </source>
</evidence>
<keyword evidence="9" id="KW-1185">Reference proteome</keyword>
<comment type="caution">
    <text evidence="8">The sequence shown here is derived from an EMBL/GenBank/DDBJ whole genome shotgun (WGS) entry which is preliminary data.</text>
</comment>
<dbReference type="InterPro" id="IPR036404">
    <property type="entry name" value="Jacalin-like_lectin_dom_sf"/>
</dbReference>
<dbReference type="SUPFAM" id="SSF56112">
    <property type="entry name" value="Protein kinase-like (PK-like)"/>
    <property type="match status" value="1"/>
</dbReference>
<keyword evidence="6" id="KW-0472">Membrane</keyword>
<keyword evidence="4" id="KW-0418">Kinase</keyword>
<sequence length="266" mass="29144">MSVCSTQRNTYLKPDVRRKHVVPIVSIVVPFFWGFLLGKPQNQNAVFSLRGSSRHLLERTMTAVGTPDYVAPEVLDGKYGERVDFWSFGVILYAMLCGRMPFTVSSLSPDLHKEEVSQVRGCESWSLVSEDGQDFVKGLLTVDPDERYGLLQCSEHVWLREVAANTCVMPQSTAPALKTGTVRGDNVGVVDTIIGRAAGGVHSLEMQLRDGTVHAHGTEGGAVPTTFSLEADELIVGVMQDFSLTELLGSALVFYTSKGRAENLHR</sequence>
<dbReference type="EMBL" id="LSRX01000164">
    <property type="protein sequence ID" value="OLQ06272.1"/>
    <property type="molecule type" value="Genomic_DNA"/>
</dbReference>
<evidence type="ECO:0000256" key="6">
    <source>
        <dbReference type="SAM" id="Phobius"/>
    </source>
</evidence>
<dbReference type="Gene3D" id="1.10.510.10">
    <property type="entry name" value="Transferase(Phosphotransferase) domain 1"/>
    <property type="match status" value="1"/>
</dbReference>